<evidence type="ECO:0000256" key="6">
    <source>
        <dbReference type="ARBA" id="ARBA00022519"/>
    </source>
</evidence>
<dbReference type="AlphaFoldDB" id="A0A918XDR2"/>
<evidence type="ECO:0000256" key="8">
    <source>
        <dbReference type="ARBA" id="ARBA00022927"/>
    </source>
</evidence>
<keyword evidence="8" id="KW-0653">Protein transport</keyword>
<accession>A0A918XDR2</accession>
<comment type="caution">
    <text evidence="11">The sequence shown here is derived from an EMBL/GenBank/DDBJ whole genome shotgun (WGS) entry which is preliminary data.</text>
</comment>
<evidence type="ECO:0000313" key="11">
    <source>
        <dbReference type="EMBL" id="GHD26267.1"/>
    </source>
</evidence>
<keyword evidence="6" id="KW-0997">Cell inner membrane</keyword>
<dbReference type="GO" id="GO:0015628">
    <property type="term" value="P:protein secretion by the type II secretion system"/>
    <property type="evidence" value="ECO:0007669"/>
    <property type="project" value="InterPro"/>
</dbReference>
<evidence type="ECO:0000256" key="9">
    <source>
        <dbReference type="ARBA" id="ARBA00023136"/>
    </source>
</evidence>
<dbReference type="Proteomes" id="UP000644693">
    <property type="component" value="Unassembled WGS sequence"/>
</dbReference>
<dbReference type="EMBL" id="BMYM01000001">
    <property type="protein sequence ID" value="GHD26267.1"/>
    <property type="molecule type" value="Genomic_DNA"/>
</dbReference>
<dbReference type="GO" id="GO:0015627">
    <property type="term" value="C:type II protein secretion system complex"/>
    <property type="evidence" value="ECO:0007669"/>
    <property type="project" value="InterPro"/>
</dbReference>
<keyword evidence="4" id="KW-0813">Transport</keyword>
<evidence type="ECO:0000256" key="4">
    <source>
        <dbReference type="ARBA" id="ARBA00022448"/>
    </source>
</evidence>
<keyword evidence="7" id="KW-0812">Transmembrane</keyword>
<dbReference type="GO" id="GO:0005886">
    <property type="term" value="C:plasma membrane"/>
    <property type="evidence" value="ECO:0007669"/>
    <property type="project" value="UniProtKB-SubCell"/>
</dbReference>
<gene>
    <name evidence="11" type="ORF">GCM10007053_02990</name>
</gene>
<comment type="similarity">
    <text evidence="2">Belongs to the GSP N family.</text>
</comment>
<evidence type="ECO:0000256" key="10">
    <source>
        <dbReference type="ARBA" id="ARBA00030772"/>
    </source>
</evidence>
<dbReference type="InterPro" id="IPR022792">
    <property type="entry name" value="T2SS_protein-GspN"/>
</dbReference>
<evidence type="ECO:0000256" key="7">
    <source>
        <dbReference type="ARBA" id="ARBA00022692"/>
    </source>
</evidence>
<evidence type="ECO:0000313" key="12">
    <source>
        <dbReference type="Proteomes" id="UP000644693"/>
    </source>
</evidence>
<protein>
    <recommendedName>
        <fullName evidence="3">Type II secretion system protein N</fullName>
    </recommendedName>
    <alternativeName>
        <fullName evidence="10">General secretion pathway protein N</fullName>
    </alternativeName>
</protein>
<reference evidence="11" key="1">
    <citation type="journal article" date="2014" name="Int. J. Syst. Evol. Microbiol.">
        <title>Complete genome sequence of Corynebacterium casei LMG S-19264T (=DSM 44701T), isolated from a smear-ripened cheese.</title>
        <authorList>
            <consortium name="US DOE Joint Genome Institute (JGI-PGF)"/>
            <person name="Walter F."/>
            <person name="Albersmeier A."/>
            <person name="Kalinowski J."/>
            <person name="Ruckert C."/>
        </authorList>
    </citation>
    <scope>NUCLEOTIDE SEQUENCE</scope>
    <source>
        <strain evidence="11">KCTC 23430</strain>
    </source>
</reference>
<proteinExistence type="inferred from homology"/>
<keyword evidence="9" id="KW-0472">Membrane</keyword>
<keyword evidence="5" id="KW-1003">Cell membrane</keyword>
<sequence length="247" mass="26358">MNRTVLVAAVAALLLAVMLVNAPARLVGFLLPENQVRAAGFEGSLWRGSAARVAVAVPGGWLNLGRVRWEVSRRALLLLRLRLAIDAEWGAQRATGFVILASGNRLGLRDFSLRADAALARQFVPIALDGVLQGTFAHVDIEDAMPQEVQGSLYWRRAAWLAPRGRKPLGDYALALQQGRGDPLQGSVSTRSGPVLADGELSLTGRSYAIDLAIGSQGAMDPGLQQALSLMAEPVSTGYRLRLSGDL</sequence>
<dbReference type="RefSeq" id="WP_189474479.1">
    <property type="nucleotide sequence ID" value="NZ_BMYM01000001.1"/>
</dbReference>
<reference evidence="11" key="2">
    <citation type="submission" date="2020-09" db="EMBL/GenBank/DDBJ databases">
        <authorList>
            <person name="Sun Q."/>
            <person name="Kim S."/>
        </authorList>
    </citation>
    <scope>NUCLEOTIDE SEQUENCE</scope>
    <source>
        <strain evidence="11">KCTC 23430</strain>
    </source>
</reference>
<evidence type="ECO:0000256" key="1">
    <source>
        <dbReference type="ARBA" id="ARBA00004533"/>
    </source>
</evidence>
<dbReference type="Pfam" id="PF01203">
    <property type="entry name" value="T2SSN"/>
    <property type="match status" value="1"/>
</dbReference>
<keyword evidence="12" id="KW-1185">Reference proteome</keyword>
<organism evidence="11 12">
    <name type="scientific">Parahalioglobus pacificus</name>
    <dbReference type="NCBI Taxonomy" id="930806"/>
    <lineage>
        <taxon>Bacteria</taxon>
        <taxon>Pseudomonadati</taxon>
        <taxon>Pseudomonadota</taxon>
        <taxon>Gammaproteobacteria</taxon>
        <taxon>Cellvibrionales</taxon>
        <taxon>Halieaceae</taxon>
        <taxon>Parahalioglobus</taxon>
    </lineage>
</organism>
<comment type="subcellular location">
    <subcellularLocation>
        <location evidence="1">Cell inner membrane</location>
    </subcellularLocation>
</comment>
<evidence type="ECO:0000256" key="5">
    <source>
        <dbReference type="ARBA" id="ARBA00022475"/>
    </source>
</evidence>
<name>A0A918XDR2_9GAMM</name>
<evidence type="ECO:0000256" key="2">
    <source>
        <dbReference type="ARBA" id="ARBA00007208"/>
    </source>
</evidence>
<evidence type="ECO:0000256" key="3">
    <source>
        <dbReference type="ARBA" id="ARBA00021563"/>
    </source>
</evidence>